<accession>A0AAP5UX42</accession>
<dbReference type="AlphaFoldDB" id="A0AAP5UX42"/>
<gene>
    <name evidence="1" type="ORF">ParKJ_34585</name>
</gene>
<dbReference type="Proteomes" id="UP001246473">
    <property type="component" value="Unassembled WGS sequence"/>
</dbReference>
<proteinExistence type="predicted"/>
<protein>
    <submittedName>
        <fullName evidence="1">Uncharacterized protein</fullName>
    </submittedName>
</protein>
<dbReference type="RefSeq" id="WP_315697388.1">
    <property type="nucleotide sequence ID" value="NZ_JANSLM010000018.1"/>
</dbReference>
<evidence type="ECO:0000313" key="1">
    <source>
        <dbReference type="EMBL" id="MDT8842565.1"/>
    </source>
</evidence>
<evidence type="ECO:0000313" key="2">
    <source>
        <dbReference type="Proteomes" id="UP001246473"/>
    </source>
</evidence>
<comment type="caution">
    <text evidence="1">The sequence shown here is derived from an EMBL/GenBank/DDBJ whole genome shotgun (WGS) entry which is preliminary data.</text>
</comment>
<dbReference type="EMBL" id="JANSLM010000018">
    <property type="protein sequence ID" value="MDT8842565.1"/>
    <property type="molecule type" value="Genomic_DNA"/>
</dbReference>
<name>A0AAP5UX42_9BURK</name>
<organism evidence="1 2">
    <name type="scientific">Paraburkholderia fungorum</name>
    <dbReference type="NCBI Taxonomy" id="134537"/>
    <lineage>
        <taxon>Bacteria</taxon>
        <taxon>Pseudomonadati</taxon>
        <taxon>Pseudomonadota</taxon>
        <taxon>Betaproteobacteria</taxon>
        <taxon>Burkholderiales</taxon>
        <taxon>Burkholderiaceae</taxon>
        <taxon>Paraburkholderia</taxon>
    </lineage>
</organism>
<sequence length="92" mass="10187">MNTIHVEFSDITLEPQSTRSGARPAMGMPDSWLDALIGAGEVERRDYAAPGVLRSITARFPTRDHRDQFASSVRQVSNLMGTRAVVRSEGVW</sequence>
<reference evidence="1" key="1">
    <citation type="submission" date="2022-08" db="EMBL/GenBank/DDBJ databases">
        <authorList>
            <person name="Kim S.-J."/>
        </authorList>
    </citation>
    <scope>NUCLEOTIDE SEQUENCE</scope>
    <source>
        <strain evidence="1">KJ</strain>
    </source>
</reference>